<dbReference type="Pfam" id="PF00501">
    <property type="entry name" value="AMP-binding"/>
    <property type="match status" value="1"/>
</dbReference>
<gene>
    <name evidence="2" type="ORF">S06H3_56592</name>
</gene>
<comment type="caution">
    <text evidence="2">The sequence shown here is derived from an EMBL/GenBank/DDBJ whole genome shotgun (WGS) entry which is preliminary data.</text>
</comment>
<dbReference type="PANTHER" id="PTHR43845">
    <property type="entry name" value="BLR5969 PROTEIN"/>
    <property type="match status" value="1"/>
</dbReference>
<dbReference type="InterPro" id="IPR045851">
    <property type="entry name" value="AMP-bd_C_sf"/>
</dbReference>
<protein>
    <recommendedName>
        <fullName evidence="1">AMP-dependent synthetase/ligase domain-containing protein</fullName>
    </recommendedName>
</protein>
<sequence>PLTLWTAGWVFQLAFDKIGVTSITAGPPFDTRQRFGLIEDFKPTVTVTTPSYILHMAATAGEMGIDLRSLGLKFILIGGEPCPDASKKRIEELFDLPGGTRNFMGISELSPPCICGIECEEQDGFHTTSEDTMIYQFLKPDSSEPAKPGEESELVLTSLVQRTLITGFNFRTRDLCIYDDTPCKCGRTSPRFRIIGRHDDMVSISGVNIFASMIEDIVRKIPELGDEFQ</sequence>
<dbReference type="Gene3D" id="3.30.300.30">
    <property type="match status" value="1"/>
</dbReference>
<feature type="domain" description="AMP-dependent synthetase/ligase" evidence="1">
    <location>
        <begin position="5"/>
        <end position="122"/>
    </location>
</feature>
<evidence type="ECO:0000259" key="1">
    <source>
        <dbReference type="Pfam" id="PF00501"/>
    </source>
</evidence>
<dbReference type="AlphaFoldDB" id="X1PCX7"/>
<dbReference type="EMBL" id="BARV01036416">
    <property type="protein sequence ID" value="GAI53713.1"/>
    <property type="molecule type" value="Genomic_DNA"/>
</dbReference>
<dbReference type="SUPFAM" id="SSF56801">
    <property type="entry name" value="Acetyl-CoA synthetase-like"/>
    <property type="match status" value="1"/>
</dbReference>
<accession>X1PCX7</accession>
<organism evidence="2">
    <name type="scientific">marine sediment metagenome</name>
    <dbReference type="NCBI Taxonomy" id="412755"/>
    <lineage>
        <taxon>unclassified sequences</taxon>
        <taxon>metagenomes</taxon>
        <taxon>ecological metagenomes</taxon>
    </lineage>
</organism>
<proteinExistence type="predicted"/>
<dbReference type="Gene3D" id="3.40.50.12780">
    <property type="entry name" value="N-terminal domain of ligase-like"/>
    <property type="match status" value="1"/>
</dbReference>
<dbReference type="InterPro" id="IPR000873">
    <property type="entry name" value="AMP-dep_synth/lig_dom"/>
</dbReference>
<dbReference type="PANTHER" id="PTHR43845:SF1">
    <property type="entry name" value="BLR5969 PROTEIN"/>
    <property type="match status" value="1"/>
</dbReference>
<name>X1PCX7_9ZZZZ</name>
<reference evidence="2" key="1">
    <citation type="journal article" date="2014" name="Front. Microbiol.">
        <title>High frequency of phylogenetically diverse reductive dehalogenase-homologous genes in deep subseafloor sedimentary metagenomes.</title>
        <authorList>
            <person name="Kawai M."/>
            <person name="Futagami T."/>
            <person name="Toyoda A."/>
            <person name="Takaki Y."/>
            <person name="Nishi S."/>
            <person name="Hori S."/>
            <person name="Arai W."/>
            <person name="Tsubouchi T."/>
            <person name="Morono Y."/>
            <person name="Uchiyama I."/>
            <person name="Ito T."/>
            <person name="Fujiyama A."/>
            <person name="Inagaki F."/>
            <person name="Takami H."/>
        </authorList>
    </citation>
    <scope>NUCLEOTIDE SEQUENCE</scope>
    <source>
        <strain evidence="2">Expedition CK06-06</strain>
    </source>
</reference>
<feature type="non-terminal residue" evidence="2">
    <location>
        <position position="229"/>
    </location>
</feature>
<evidence type="ECO:0000313" key="2">
    <source>
        <dbReference type="EMBL" id="GAI53713.1"/>
    </source>
</evidence>
<feature type="non-terminal residue" evidence="2">
    <location>
        <position position="1"/>
    </location>
</feature>
<dbReference type="InterPro" id="IPR042099">
    <property type="entry name" value="ANL_N_sf"/>
</dbReference>